<dbReference type="Gene3D" id="1.10.10.10">
    <property type="entry name" value="Winged helix-like DNA-binding domain superfamily/Winged helix DNA-binding domain"/>
    <property type="match status" value="1"/>
</dbReference>
<accession>A0A146KHN6</accession>
<evidence type="ECO:0000313" key="1">
    <source>
        <dbReference type="EMBL" id="JAP95977.1"/>
    </source>
</evidence>
<reference evidence="1" key="1">
    <citation type="submission" date="2015-07" db="EMBL/GenBank/DDBJ databases">
        <title>Adaptation to a free-living lifestyle via gene acquisitions in the diplomonad Trepomonas sp. PC1.</title>
        <authorList>
            <person name="Xu F."/>
            <person name="Jerlstrom-Hultqvist J."/>
            <person name="Kolisko M."/>
            <person name="Simpson A.G.B."/>
            <person name="Roger A.J."/>
            <person name="Svard S.G."/>
            <person name="Andersson J.O."/>
        </authorList>
    </citation>
    <scope>NUCLEOTIDE SEQUENCE</scope>
    <source>
        <strain evidence="1">PC1</strain>
    </source>
</reference>
<dbReference type="EMBL" id="GDID01000629">
    <property type="protein sequence ID" value="JAP95977.1"/>
    <property type="molecule type" value="Transcribed_RNA"/>
</dbReference>
<organism evidence="1">
    <name type="scientific">Trepomonas sp. PC1</name>
    <dbReference type="NCBI Taxonomy" id="1076344"/>
    <lineage>
        <taxon>Eukaryota</taxon>
        <taxon>Metamonada</taxon>
        <taxon>Diplomonadida</taxon>
        <taxon>Hexamitidae</taxon>
        <taxon>Hexamitinae</taxon>
        <taxon>Trepomonas</taxon>
    </lineage>
</organism>
<feature type="non-terminal residue" evidence="1">
    <location>
        <position position="1"/>
    </location>
</feature>
<gene>
    <name evidence="1" type="ORF">TPC1_10844</name>
</gene>
<protein>
    <submittedName>
        <fullName evidence="1">Uncharacterized protein</fullName>
    </submittedName>
</protein>
<dbReference type="AlphaFoldDB" id="A0A146KHN6"/>
<dbReference type="InterPro" id="IPR009057">
    <property type="entry name" value="Homeodomain-like_sf"/>
</dbReference>
<name>A0A146KHN6_9EUKA</name>
<dbReference type="InterPro" id="IPR036388">
    <property type="entry name" value="WH-like_DNA-bd_sf"/>
</dbReference>
<dbReference type="SUPFAM" id="SSF46689">
    <property type="entry name" value="Homeodomain-like"/>
    <property type="match status" value="1"/>
</dbReference>
<sequence length="536" mass="63085">KKQKTSVICHVRCVPQDFDVALTLKDFIQIRQKQTETQQVLELDEFPDKIYYKNDVNQPIMIPFQFLTDSAFFNEFLLPLDYVNSIQELQIEKAQQKFTKKTQQVEASNTLQLSNVEQWKCRQRQAENKPPHRHLLNTTMTRGFESYNQKLLRQNNLVRQHQQDRETSTHLHLLLKSGVLFAGVPINTSVQSNLNNQERQRQVGRTKRIQYDYTQTNQTISFFVRYYQKLDFSIHCNLKEILGLMQNQSFQLDYQEQMQYIENSQHQKQQVSPSAVNEQLLKLPGHMAIIQQERFKKIHQNPDWFNPGELSEFELSAFPGVDQKTLLKTRNQMICAWRCLPHFYLQLNSLAEFIQIDYFLLKKIHKFYTENQLINDQQLVMKSTLPVKVFQNPLIKEQLEDIYLKCSNCAQKFTKGYYSSVSKFVCAQCVEKCLEKDKFVAIETSQKWNQSDNLVLLEKIRQNLQNGVKNLFESVGKQIGRSAKECLSQFFKMQFGTKVENSTLKEKTNINEVLKRAIVRGRVEEARGYLELEKAT</sequence>
<proteinExistence type="predicted"/>
<feature type="non-terminal residue" evidence="1">
    <location>
        <position position="536"/>
    </location>
</feature>